<comment type="caution">
    <text evidence="8">The sequence shown here is derived from an EMBL/GenBank/DDBJ whole genome shotgun (WGS) entry which is preliminary data.</text>
</comment>
<feature type="compositionally biased region" description="Acidic residues" evidence="5">
    <location>
        <begin position="280"/>
        <end position="317"/>
    </location>
</feature>
<dbReference type="AlphaFoldDB" id="A0AAD5KY72"/>
<feature type="compositionally biased region" description="Polar residues" evidence="5">
    <location>
        <begin position="567"/>
        <end position="580"/>
    </location>
</feature>
<protein>
    <recommendedName>
        <fullName evidence="10">Chromatin assembly factor 1 subunit A</fullName>
    </recommendedName>
</protein>
<evidence type="ECO:0008006" key="10">
    <source>
        <dbReference type="Google" id="ProtNLM"/>
    </source>
</evidence>
<feature type="region of interest" description="Disordered" evidence="5">
    <location>
        <begin position="105"/>
        <end position="143"/>
    </location>
</feature>
<dbReference type="GO" id="GO:0006281">
    <property type="term" value="P:DNA repair"/>
    <property type="evidence" value="ECO:0007669"/>
    <property type="project" value="UniProtKB-KW"/>
</dbReference>
<organism evidence="8 9">
    <name type="scientific">Daphnia sinensis</name>
    <dbReference type="NCBI Taxonomy" id="1820382"/>
    <lineage>
        <taxon>Eukaryota</taxon>
        <taxon>Metazoa</taxon>
        <taxon>Ecdysozoa</taxon>
        <taxon>Arthropoda</taxon>
        <taxon>Crustacea</taxon>
        <taxon>Branchiopoda</taxon>
        <taxon>Diplostraca</taxon>
        <taxon>Cladocera</taxon>
        <taxon>Anomopoda</taxon>
        <taxon>Daphniidae</taxon>
        <taxon>Daphnia</taxon>
        <taxon>Daphnia similis group</taxon>
    </lineage>
</organism>
<keyword evidence="3" id="KW-0234">DNA repair</keyword>
<dbReference type="InterPro" id="IPR029105">
    <property type="entry name" value="CAF1-p150_C2"/>
</dbReference>
<feature type="compositionally biased region" description="Basic and acidic residues" evidence="5">
    <location>
        <begin position="536"/>
        <end position="549"/>
    </location>
</feature>
<dbReference type="PANTHER" id="PTHR15272">
    <property type="entry name" value="CHROMATIN ASSEMBLY FACTOR 1 SUBUNIT A CAF-1 SUBUNIT A"/>
    <property type="match status" value="1"/>
</dbReference>
<dbReference type="GO" id="GO:0033186">
    <property type="term" value="C:CAF-1 complex"/>
    <property type="evidence" value="ECO:0007669"/>
    <property type="project" value="TreeGrafter"/>
</dbReference>
<keyword evidence="4" id="KW-0539">Nucleus</keyword>
<dbReference type="InterPro" id="IPR022043">
    <property type="entry name" value="CAF1A_DD"/>
</dbReference>
<dbReference type="EMBL" id="WJBH02000002">
    <property type="protein sequence ID" value="KAI9562969.1"/>
    <property type="molecule type" value="Genomic_DNA"/>
</dbReference>
<feature type="compositionally biased region" description="Polar residues" evidence="5">
    <location>
        <begin position="123"/>
        <end position="136"/>
    </location>
</feature>
<dbReference type="PANTHER" id="PTHR15272:SF0">
    <property type="entry name" value="CHROMATIN ASSEMBLY FACTOR 1 SUBUNIT A"/>
    <property type="match status" value="1"/>
</dbReference>
<feature type="region of interest" description="Disordered" evidence="5">
    <location>
        <begin position="1"/>
        <end position="30"/>
    </location>
</feature>
<evidence type="ECO:0000256" key="2">
    <source>
        <dbReference type="ARBA" id="ARBA00022763"/>
    </source>
</evidence>
<evidence type="ECO:0000256" key="5">
    <source>
        <dbReference type="SAM" id="MobiDB-lite"/>
    </source>
</evidence>
<evidence type="ECO:0000313" key="9">
    <source>
        <dbReference type="Proteomes" id="UP000820818"/>
    </source>
</evidence>
<comment type="subcellular location">
    <subcellularLocation>
        <location evidence="1">Nucleus</location>
    </subcellularLocation>
</comment>
<dbReference type="GO" id="GO:0005634">
    <property type="term" value="C:nucleus"/>
    <property type="evidence" value="ECO:0007669"/>
    <property type="project" value="UniProtKB-SubCell"/>
</dbReference>
<reference evidence="8 9" key="1">
    <citation type="submission" date="2022-05" db="EMBL/GenBank/DDBJ databases">
        <title>A multi-omics perspective on studying reproductive biology in Daphnia sinensis.</title>
        <authorList>
            <person name="Jia J."/>
        </authorList>
    </citation>
    <scope>NUCLEOTIDE SEQUENCE [LARGE SCALE GENOMIC DNA]</scope>
    <source>
        <strain evidence="8 9">WSL</strain>
    </source>
</reference>
<dbReference type="Pfam" id="PF15539">
    <property type="entry name" value="CAF1-p150_C2"/>
    <property type="match status" value="1"/>
</dbReference>
<dbReference type="GO" id="GO:0006334">
    <property type="term" value="P:nucleosome assembly"/>
    <property type="evidence" value="ECO:0007669"/>
    <property type="project" value="TreeGrafter"/>
</dbReference>
<proteinExistence type="predicted"/>
<feature type="region of interest" description="Disordered" evidence="5">
    <location>
        <begin position="536"/>
        <end position="608"/>
    </location>
</feature>
<evidence type="ECO:0000259" key="6">
    <source>
        <dbReference type="Pfam" id="PF12253"/>
    </source>
</evidence>
<dbReference type="Pfam" id="PF12253">
    <property type="entry name" value="CAF1A_dimeriz"/>
    <property type="match status" value="1"/>
</dbReference>
<name>A0AAD5KY72_9CRUS</name>
<feature type="domain" description="Chromatin assembly factor 1 subunit A dimerization" evidence="6">
    <location>
        <begin position="242"/>
        <end position="311"/>
    </location>
</feature>
<feature type="compositionally biased region" description="Basic and acidic residues" evidence="5">
    <location>
        <begin position="581"/>
        <end position="596"/>
    </location>
</feature>
<evidence type="ECO:0000256" key="4">
    <source>
        <dbReference type="ARBA" id="ARBA00023242"/>
    </source>
</evidence>
<gene>
    <name evidence="8" type="ORF">GHT06_010425</name>
</gene>
<keyword evidence="9" id="KW-1185">Reference proteome</keyword>
<keyword evidence="2" id="KW-0227">DNA damage</keyword>
<evidence type="ECO:0000256" key="3">
    <source>
        <dbReference type="ARBA" id="ARBA00023204"/>
    </source>
</evidence>
<evidence type="ECO:0000259" key="7">
    <source>
        <dbReference type="Pfam" id="PF15539"/>
    </source>
</evidence>
<feature type="compositionally biased region" description="Basic and acidic residues" evidence="5">
    <location>
        <begin position="336"/>
        <end position="348"/>
    </location>
</feature>
<evidence type="ECO:0000313" key="8">
    <source>
        <dbReference type="EMBL" id="KAI9562969.1"/>
    </source>
</evidence>
<feature type="region of interest" description="Disordered" evidence="5">
    <location>
        <begin position="647"/>
        <end position="666"/>
    </location>
</feature>
<feature type="domain" description="Chromatin assembly factor 1 subunit p150 C-terminal" evidence="7">
    <location>
        <begin position="367"/>
        <end position="565"/>
    </location>
</feature>
<accession>A0AAD5KY72</accession>
<feature type="region of interest" description="Disordered" evidence="5">
    <location>
        <begin position="280"/>
        <end position="348"/>
    </location>
</feature>
<evidence type="ECO:0000256" key="1">
    <source>
        <dbReference type="ARBA" id="ARBA00004123"/>
    </source>
</evidence>
<sequence length="666" mass="74555">MSKVADIPETGNNDGRSPKTPRGKKLVQGRLSFTAIDNKTAVPKVKNCKTSEVSSEAKDIDVVAVVDNNLTSVEVIEIDDISKHHSLRDDSDESNSIPNVSLAEGELDSELDTSHVSNDELGKSSSSANTSTPRQAEQQKKKLERLREKEIKENMKLAPTVRSDFDSSRRDFLDQILKKPKPTTEVNCLQYKGNRGRNHGATWPIIKDTEVEVIDEDEAEGPMNKEDIITVVPALPRRMRPKLLKFCENRRPAYWGTWGKTSHLVGPRRPFGKENIFDYDVDSDDEWEEEVEPGESLTDSEAEGEEKEPADDYEVDNEFLVPHGYLSDEEGEKEDDERPMSPSEAKEKLKLKEEQFERELKEKTCHIKPSLIGCCWTDDLNHEPQLLKVLQRYATVVLSSANPIRLSCSELLCENGESPIADETARSENKASKRLVSEHDIPALIRLLHGNSYSKLAIVKEFQSYLERNRTDENKNAPSKAQILAKIAEIASWTKCTETGTMNGRTCWLVQPDVLDHYDLKELSVINAWEFATETKKRGRKADDSRTEEDTPPAKTPRVSLIKQFAQPANLSLTNKVTTSSEKDLPGSGKDTKEPCNKPSVASTPQTKKRIALISIPCSGTKKPKTESKSTPLTNFLKKMSTKEALIKSSNEGDADMDGVECLTTE</sequence>
<dbReference type="Proteomes" id="UP000820818">
    <property type="component" value="Linkage Group LG2"/>
</dbReference>